<dbReference type="PANTHER" id="PTHR30231:SF42">
    <property type="entry name" value="EXONUCLEASE"/>
    <property type="match status" value="1"/>
</dbReference>
<dbReference type="CDD" id="cd17748">
    <property type="entry name" value="BRCT_DNA_ligase_like"/>
    <property type="match status" value="1"/>
</dbReference>
<sequence>MRDLNFTAIDVETANSDPGSICQIGLAVVRQGKLANTFVSLVDPGTDFNPRNTMIHKITVDHVAGEPRFAEVFPRALEIFGEHAIASHTLFDRNALGIACEQADLKMVEADWVDTAAVARARWPQRFGRSGYGLKAVAKAFGIEFRHHDAGEDARVCAEILIRACKETGLTLEDWFSRPKPPRKRPEFAGKKVRRDGDPAGPLFGMAVVFTGDLSVPREEAADIAHGLGLCVKGSVSRKVSLLVVGSSGGRRPEWPEKSSKQLRAETLISEGHDMIVMSETDFFRLVREYSA</sequence>
<dbReference type="SMART" id="SM00479">
    <property type="entry name" value="EXOIII"/>
    <property type="match status" value="1"/>
</dbReference>
<dbReference type="InterPro" id="IPR036420">
    <property type="entry name" value="BRCT_dom_sf"/>
</dbReference>
<proteinExistence type="predicted"/>
<gene>
    <name evidence="2" type="ORF">LNKW23_00990</name>
</gene>
<reference evidence="2 3" key="1">
    <citation type="submission" date="2023-04" db="EMBL/GenBank/DDBJ databases">
        <title>Marinoamorphus aggregata gen. nov., sp. Nov., isolate from tissue of brittle star Ophioplocus japonicus.</title>
        <authorList>
            <person name="Kawano K."/>
            <person name="Sawayama S."/>
            <person name="Nakagawa S."/>
        </authorList>
    </citation>
    <scope>NUCLEOTIDE SEQUENCE [LARGE SCALE GENOMIC DNA]</scope>
    <source>
        <strain evidence="2 3">NKW23</strain>
    </source>
</reference>
<accession>A0ABQ6LGT0</accession>
<dbReference type="InterPro" id="IPR012337">
    <property type="entry name" value="RNaseH-like_sf"/>
</dbReference>
<dbReference type="SUPFAM" id="SSF52113">
    <property type="entry name" value="BRCT domain"/>
    <property type="match status" value="1"/>
</dbReference>
<organism evidence="2 3">
    <name type="scientific">Paralimibaculum aggregatum</name>
    <dbReference type="NCBI Taxonomy" id="3036245"/>
    <lineage>
        <taxon>Bacteria</taxon>
        <taxon>Pseudomonadati</taxon>
        <taxon>Pseudomonadota</taxon>
        <taxon>Alphaproteobacteria</taxon>
        <taxon>Rhodobacterales</taxon>
        <taxon>Paracoccaceae</taxon>
        <taxon>Paralimibaculum</taxon>
    </lineage>
</organism>
<dbReference type="RefSeq" id="WP_285669513.1">
    <property type="nucleotide sequence ID" value="NZ_BSYI01000001.1"/>
</dbReference>
<evidence type="ECO:0000313" key="2">
    <source>
        <dbReference type="EMBL" id="GMG80887.1"/>
    </source>
</evidence>
<dbReference type="Gene3D" id="3.30.420.10">
    <property type="entry name" value="Ribonuclease H-like superfamily/Ribonuclease H"/>
    <property type="match status" value="1"/>
</dbReference>
<dbReference type="Proteomes" id="UP001239909">
    <property type="component" value="Unassembled WGS sequence"/>
</dbReference>
<name>A0ABQ6LGT0_9RHOB</name>
<dbReference type="EMBL" id="BSYI01000001">
    <property type="protein sequence ID" value="GMG80887.1"/>
    <property type="molecule type" value="Genomic_DNA"/>
</dbReference>
<keyword evidence="3" id="KW-1185">Reference proteome</keyword>
<dbReference type="PANTHER" id="PTHR30231">
    <property type="entry name" value="DNA POLYMERASE III SUBUNIT EPSILON"/>
    <property type="match status" value="1"/>
</dbReference>
<dbReference type="SUPFAM" id="SSF53098">
    <property type="entry name" value="Ribonuclease H-like"/>
    <property type="match status" value="1"/>
</dbReference>
<comment type="caution">
    <text evidence="2">The sequence shown here is derived from an EMBL/GenBank/DDBJ whole genome shotgun (WGS) entry which is preliminary data.</text>
</comment>
<dbReference type="InterPro" id="IPR036397">
    <property type="entry name" value="RNaseH_sf"/>
</dbReference>
<evidence type="ECO:0000313" key="3">
    <source>
        <dbReference type="Proteomes" id="UP001239909"/>
    </source>
</evidence>
<dbReference type="CDD" id="cd06130">
    <property type="entry name" value="DNA_pol_III_epsilon_like"/>
    <property type="match status" value="1"/>
</dbReference>
<protein>
    <recommendedName>
        <fullName evidence="1">Exonuclease domain-containing protein</fullName>
    </recommendedName>
</protein>
<dbReference type="InterPro" id="IPR013520">
    <property type="entry name" value="Ribonucl_H"/>
</dbReference>
<feature type="domain" description="Exonuclease" evidence="1">
    <location>
        <begin position="5"/>
        <end position="170"/>
    </location>
</feature>
<dbReference type="Gene3D" id="3.40.50.10190">
    <property type="entry name" value="BRCT domain"/>
    <property type="match status" value="1"/>
</dbReference>
<dbReference type="Pfam" id="PF00929">
    <property type="entry name" value="RNase_T"/>
    <property type="match status" value="1"/>
</dbReference>
<evidence type="ECO:0000259" key="1">
    <source>
        <dbReference type="SMART" id="SM00479"/>
    </source>
</evidence>